<dbReference type="GO" id="GO:0046983">
    <property type="term" value="F:protein dimerization activity"/>
    <property type="evidence" value="ECO:0007669"/>
    <property type="project" value="InterPro"/>
</dbReference>
<feature type="compositionally biased region" description="Polar residues" evidence="4">
    <location>
        <begin position="210"/>
        <end position="222"/>
    </location>
</feature>
<keyword evidence="7" id="KW-1185">Reference proteome</keyword>
<evidence type="ECO:0000256" key="4">
    <source>
        <dbReference type="SAM" id="MobiDB-lite"/>
    </source>
</evidence>
<dbReference type="SUPFAM" id="SSF47459">
    <property type="entry name" value="HLH, helix-loop-helix DNA-binding domain"/>
    <property type="match status" value="1"/>
</dbReference>
<feature type="region of interest" description="Disordered" evidence="4">
    <location>
        <begin position="24"/>
        <end position="90"/>
    </location>
</feature>
<dbReference type="Proteomes" id="UP001231189">
    <property type="component" value="Unassembled WGS sequence"/>
</dbReference>
<dbReference type="Gene3D" id="4.10.280.10">
    <property type="entry name" value="Helix-loop-helix DNA-binding domain"/>
    <property type="match status" value="1"/>
</dbReference>
<feature type="region of interest" description="Disordered" evidence="4">
    <location>
        <begin position="458"/>
        <end position="507"/>
    </location>
</feature>
<feature type="compositionally biased region" description="Basic residues" evidence="4">
    <location>
        <begin position="498"/>
        <end position="507"/>
    </location>
</feature>
<dbReference type="PROSITE" id="PS50888">
    <property type="entry name" value="BHLH"/>
    <property type="match status" value="1"/>
</dbReference>
<evidence type="ECO:0000259" key="5">
    <source>
        <dbReference type="PROSITE" id="PS50888"/>
    </source>
</evidence>
<feature type="compositionally biased region" description="Pro residues" evidence="4">
    <location>
        <begin position="58"/>
        <end position="68"/>
    </location>
</feature>
<gene>
    <name evidence="6" type="ORF">QYE76_030972</name>
</gene>
<feature type="compositionally biased region" description="Low complexity" evidence="4">
    <location>
        <begin position="145"/>
        <end position="155"/>
    </location>
</feature>
<accession>A0AAD8QSK5</accession>
<keyword evidence="2" id="KW-0805">Transcription regulation</keyword>
<feature type="region of interest" description="Disordered" evidence="4">
    <location>
        <begin position="145"/>
        <end position="192"/>
    </location>
</feature>
<dbReference type="Pfam" id="PF00010">
    <property type="entry name" value="HLH"/>
    <property type="match status" value="1"/>
</dbReference>
<dbReference type="AlphaFoldDB" id="A0AAD8QSK5"/>
<organism evidence="6 7">
    <name type="scientific">Lolium multiflorum</name>
    <name type="common">Italian ryegrass</name>
    <name type="synonym">Lolium perenne subsp. multiflorum</name>
    <dbReference type="NCBI Taxonomy" id="4521"/>
    <lineage>
        <taxon>Eukaryota</taxon>
        <taxon>Viridiplantae</taxon>
        <taxon>Streptophyta</taxon>
        <taxon>Embryophyta</taxon>
        <taxon>Tracheophyta</taxon>
        <taxon>Spermatophyta</taxon>
        <taxon>Magnoliopsida</taxon>
        <taxon>Liliopsida</taxon>
        <taxon>Poales</taxon>
        <taxon>Poaceae</taxon>
        <taxon>BOP clade</taxon>
        <taxon>Pooideae</taxon>
        <taxon>Poodae</taxon>
        <taxon>Poeae</taxon>
        <taxon>Poeae Chloroplast Group 2 (Poeae type)</taxon>
        <taxon>Loliodinae</taxon>
        <taxon>Loliinae</taxon>
        <taxon>Lolium</taxon>
    </lineage>
</organism>
<dbReference type="PANTHER" id="PTHR46412">
    <property type="entry name" value="BES1-INTERACTING MYC-LIKE PROTEIN"/>
    <property type="match status" value="1"/>
</dbReference>
<feature type="compositionally biased region" description="Basic and acidic residues" evidence="4">
    <location>
        <begin position="227"/>
        <end position="236"/>
    </location>
</feature>
<dbReference type="PANTHER" id="PTHR46412:SF15">
    <property type="entry name" value="BHLH TRANSCRIPTION FACTOR"/>
    <property type="match status" value="1"/>
</dbReference>
<feature type="compositionally biased region" description="Low complexity" evidence="4">
    <location>
        <begin position="166"/>
        <end position="178"/>
    </location>
</feature>
<evidence type="ECO:0000313" key="7">
    <source>
        <dbReference type="Proteomes" id="UP001231189"/>
    </source>
</evidence>
<protein>
    <recommendedName>
        <fullName evidence="5">BHLH domain-containing protein</fullName>
    </recommendedName>
</protein>
<dbReference type="SMART" id="SM00353">
    <property type="entry name" value="HLH"/>
    <property type="match status" value="1"/>
</dbReference>
<feature type="region of interest" description="Disordered" evidence="4">
    <location>
        <begin position="205"/>
        <end position="236"/>
    </location>
</feature>
<evidence type="ECO:0000256" key="2">
    <source>
        <dbReference type="ARBA" id="ARBA00023015"/>
    </source>
</evidence>
<dbReference type="InterPro" id="IPR044295">
    <property type="entry name" value="BIM1/2/3"/>
</dbReference>
<feature type="compositionally biased region" description="Basic and acidic residues" evidence="4">
    <location>
        <begin position="480"/>
        <end position="497"/>
    </location>
</feature>
<reference evidence="6" key="1">
    <citation type="submission" date="2023-07" db="EMBL/GenBank/DDBJ databases">
        <title>A chromosome-level genome assembly of Lolium multiflorum.</title>
        <authorList>
            <person name="Chen Y."/>
            <person name="Copetti D."/>
            <person name="Kolliker R."/>
            <person name="Studer B."/>
        </authorList>
    </citation>
    <scope>NUCLEOTIDE SEQUENCE</scope>
    <source>
        <strain evidence="6">02402/16</strain>
        <tissue evidence="6">Leaf</tissue>
    </source>
</reference>
<dbReference type="InterPro" id="IPR036638">
    <property type="entry name" value="HLH_DNA-bd_sf"/>
</dbReference>
<dbReference type="EMBL" id="JAUUTY010000007">
    <property type="protein sequence ID" value="KAK1607299.1"/>
    <property type="molecule type" value="Genomic_DNA"/>
</dbReference>
<dbReference type="CDD" id="cd11453">
    <property type="entry name" value="bHLH_AtBIM_like"/>
    <property type="match status" value="1"/>
</dbReference>
<feature type="region of interest" description="Disordered" evidence="4">
    <location>
        <begin position="306"/>
        <end position="402"/>
    </location>
</feature>
<comment type="caution">
    <text evidence="6">The sequence shown here is derived from an EMBL/GenBank/DDBJ whole genome shotgun (WGS) entry which is preliminary data.</text>
</comment>
<proteinExistence type="inferred from homology"/>
<keyword evidence="3" id="KW-0804">Transcription</keyword>
<feature type="compositionally biased region" description="Polar residues" evidence="4">
    <location>
        <begin position="364"/>
        <end position="374"/>
    </location>
</feature>
<evidence type="ECO:0000313" key="6">
    <source>
        <dbReference type="EMBL" id="KAK1607299.1"/>
    </source>
</evidence>
<sequence>MGLQGNKATHDFLSLYAPAAKESSLPQLPGAKPPPTPPAQGFLLRTHDFLQPLERPSQSPPPAPAPPPSHHDSKQQLHTQQALPGGVGTFSISHAPSISVPIAAAAVKQEPPFALQWGAAAADPRGHQWTLPFATRGVSVGVATARPQRQQQQPATERKCGGGGFMDAAASGSSGAAGFDDEDGHAARREVSSSLKELAVRVDAKGGSCSGSAGTDQLPNTPRSKHSATEQRRRSKINDRFQLLREILPHNDQKRDKASFLLEVIEYIRFLQEKVQKYEVSYPEWNQENANMVPWPNMYFRSFWKNGQNKDQLPGDTPPDPSQILKNGSSPGFPFIVKSDDNDNVVASAVPSGAPDQAEADPSASMSYKSTETPSPIIRDNVTSQQQAHQPISSPAEHRGINNEMFSNPELAIDEGTISLSSQYSQELLSTLNHALQNSGIDLSQASISVQINLGKRATKRSDAAPSVSTEIVDPACSSKKMDHQLRLGDGVQEHPRATKRHKSHNS</sequence>
<dbReference type="GO" id="GO:0006351">
    <property type="term" value="P:DNA-templated transcription"/>
    <property type="evidence" value="ECO:0007669"/>
    <property type="project" value="InterPro"/>
</dbReference>
<feature type="compositionally biased region" description="Polar residues" evidence="4">
    <location>
        <begin position="381"/>
        <end position="393"/>
    </location>
</feature>
<comment type="similarity">
    <text evidence="1">Belongs to the bHLH protein family.</text>
</comment>
<feature type="domain" description="BHLH" evidence="5">
    <location>
        <begin position="221"/>
        <end position="271"/>
    </location>
</feature>
<evidence type="ECO:0000256" key="1">
    <source>
        <dbReference type="ARBA" id="ARBA00005510"/>
    </source>
</evidence>
<name>A0AAD8QSK5_LOLMU</name>
<evidence type="ECO:0000256" key="3">
    <source>
        <dbReference type="ARBA" id="ARBA00023163"/>
    </source>
</evidence>
<dbReference type="GO" id="GO:0003700">
    <property type="term" value="F:DNA-binding transcription factor activity"/>
    <property type="evidence" value="ECO:0007669"/>
    <property type="project" value="InterPro"/>
</dbReference>
<dbReference type="InterPro" id="IPR011598">
    <property type="entry name" value="bHLH_dom"/>
</dbReference>